<protein>
    <recommendedName>
        <fullName evidence="2">Glyoxalase-like domain-containing protein</fullName>
    </recommendedName>
</protein>
<evidence type="ECO:0000313" key="3">
    <source>
        <dbReference type="EMBL" id="GIJ72346.1"/>
    </source>
</evidence>
<reference evidence="3" key="1">
    <citation type="submission" date="2021-01" db="EMBL/GenBank/DDBJ databases">
        <title>Whole genome shotgun sequence of Virgisporangium ochraceum NBRC 16418.</title>
        <authorList>
            <person name="Komaki H."/>
            <person name="Tamura T."/>
        </authorList>
    </citation>
    <scope>NUCLEOTIDE SEQUENCE</scope>
    <source>
        <strain evidence="3">NBRC 16418</strain>
    </source>
</reference>
<dbReference type="InterPro" id="IPR029068">
    <property type="entry name" value="Glyas_Bleomycin-R_OHBP_Dase"/>
</dbReference>
<dbReference type="InterPro" id="IPR041581">
    <property type="entry name" value="Glyoxalase_6"/>
</dbReference>
<evidence type="ECO:0000259" key="2">
    <source>
        <dbReference type="Pfam" id="PF18029"/>
    </source>
</evidence>
<evidence type="ECO:0000313" key="4">
    <source>
        <dbReference type="Proteomes" id="UP000635606"/>
    </source>
</evidence>
<gene>
    <name evidence="3" type="ORF">Voc01_072630</name>
</gene>
<dbReference type="Proteomes" id="UP000635606">
    <property type="component" value="Unassembled WGS sequence"/>
</dbReference>
<keyword evidence="4" id="KW-1185">Reference proteome</keyword>
<keyword evidence="1" id="KW-1133">Transmembrane helix</keyword>
<dbReference type="Gene3D" id="3.10.180.10">
    <property type="entry name" value="2,3-Dihydroxybiphenyl 1,2-Dioxygenase, domain 1"/>
    <property type="match status" value="1"/>
</dbReference>
<organism evidence="3 4">
    <name type="scientific">Virgisporangium ochraceum</name>
    <dbReference type="NCBI Taxonomy" id="65505"/>
    <lineage>
        <taxon>Bacteria</taxon>
        <taxon>Bacillati</taxon>
        <taxon>Actinomycetota</taxon>
        <taxon>Actinomycetes</taxon>
        <taxon>Micromonosporales</taxon>
        <taxon>Micromonosporaceae</taxon>
        <taxon>Virgisporangium</taxon>
    </lineage>
</organism>
<feature type="domain" description="Glyoxalase-like" evidence="2">
    <location>
        <begin position="161"/>
        <end position="256"/>
    </location>
</feature>
<proteinExistence type="predicted"/>
<keyword evidence="1" id="KW-0812">Transmembrane</keyword>
<dbReference type="PANTHER" id="PTHR35908">
    <property type="entry name" value="HYPOTHETICAL FUSION PROTEIN"/>
    <property type="match status" value="1"/>
</dbReference>
<dbReference type="RefSeq" id="WP_239160726.1">
    <property type="nucleotide sequence ID" value="NZ_BOPH01000098.1"/>
</dbReference>
<evidence type="ECO:0000256" key="1">
    <source>
        <dbReference type="SAM" id="Phobius"/>
    </source>
</evidence>
<feature type="transmembrane region" description="Helical" evidence="1">
    <location>
        <begin position="86"/>
        <end position="105"/>
    </location>
</feature>
<sequence>MRSRVLYVSVCVTAMALVAGFAVLYLGASEAADAIGSYRSTQGLRPRATPDRWTLAVAAYAGGAALSVLVIVLMERWWTLGRERPRSALSLALMAGVALGLVLALDGLLTLTPQGVLATLVPSWYAPLCIAQGLVLVAVFGLAVIALPRPAPRDVRLGHVSLTVGDLDRAARFWSRALGYVRRGGASPWLEPPDGHGIPLALGRDDHPHLHLVVSDEATRRAEVDRLVALGASPVDRPGAAHVVLADPDGNLFDVVVRP</sequence>
<accession>A0A8J3ZZ98</accession>
<dbReference type="SUPFAM" id="SSF54593">
    <property type="entry name" value="Glyoxalase/Bleomycin resistance protein/Dihydroxybiphenyl dioxygenase"/>
    <property type="match status" value="1"/>
</dbReference>
<feature type="transmembrane region" description="Helical" evidence="1">
    <location>
        <begin position="125"/>
        <end position="147"/>
    </location>
</feature>
<feature type="transmembrane region" description="Helical" evidence="1">
    <location>
        <begin position="55"/>
        <end position="74"/>
    </location>
</feature>
<dbReference type="CDD" id="cd06587">
    <property type="entry name" value="VOC"/>
    <property type="match status" value="1"/>
</dbReference>
<dbReference type="PANTHER" id="PTHR35908:SF1">
    <property type="entry name" value="CONSERVED PROTEIN"/>
    <property type="match status" value="1"/>
</dbReference>
<dbReference type="EMBL" id="BOPH01000098">
    <property type="protein sequence ID" value="GIJ72346.1"/>
    <property type="molecule type" value="Genomic_DNA"/>
</dbReference>
<comment type="caution">
    <text evidence="3">The sequence shown here is derived from an EMBL/GenBank/DDBJ whole genome shotgun (WGS) entry which is preliminary data.</text>
</comment>
<keyword evidence="1" id="KW-0472">Membrane</keyword>
<dbReference type="AlphaFoldDB" id="A0A8J3ZZ98"/>
<name>A0A8J3ZZ98_9ACTN</name>
<dbReference type="Pfam" id="PF18029">
    <property type="entry name" value="Glyoxalase_6"/>
    <property type="match status" value="1"/>
</dbReference>